<dbReference type="InterPro" id="IPR032675">
    <property type="entry name" value="LRR_dom_sf"/>
</dbReference>
<organism evidence="1">
    <name type="scientific">Ensete ventricosum</name>
    <name type="common">Abyssinian banana</name>
    <name type="synonym">Musa ensete</name>
    <dbReference type="NCBI Taxonomy" id="4639"/>
    <lineage>
        <taxon>Eukaryota</taxon>
        <taxon>Viridiplantae</taxon>
        <taxon>Streptophyta</taxon>
        <taxon>Embryophyta</taxon>
        <taxon>Tracheophyta</taxon>
        <taxon>Spermatophyta</taxon>
        <taxon>Magnoliopsida</taxon>
        <taxon>Liliopsida</taxon>
        <taxon>Zingiberales</taxon>
        <taxon>Musaceae</taxon>
        <taxon>Ensete</taxon>
    </lineage>
</organism>
<dbReference type="InterPro" id="IPR036047">
    <property type="entry name" value="F-box-like_dom_sf"/>
</dbReference>
<accession>A0A445MCT4</accession>
<dbReference type="SUPFAM" id="SSF52047">
    <property type="entry name" value="RNI-like"/>
    <property type="match status" value="1"/>
</dbReference>
<reference evidence="1" key="1">
    <citation type="journal article" date="2018" name="Data Brief">
        <title>Genome sequence data from 17 accessions of Ensete ventricosum, a staple food crop for millions in Ethiopia.</title>
        <authorList>
            <person name="Yemataw Z."/>
            <person name="Muzemil S."/>
            <person name="Ambachew D."/>
            <person name="Tripathi L."/>
            <person name="Tesfaye K."/>
            <person name="Chala A."/>
            <person name="Farbos A."/>
            <person name="O'Neill P."/>
            <person name="Moore K."/>
            <person name="Grant M."/>
            <person name="Studholme D.J."/>
        </authorList>
    </citation>
    <scope>NUCLEOTIDE SEQUENCE [LARGE SCALE GENOMIC DNA]</scope>
    <source>
        <tissue evidence="1">Leaf</tissue>
    </source>
</reference>
<name>A0A445MCT4_ENSVE</name>
<dbReference type="PANTHER" id="PTHR38926">
    <property type="entry name" value="F-BOX DOMAIN CONTAINING PROTEIN, EXPRESSED"/>
    <property type="match status" value="1"/>
</dbReference>
<dbReference type="Gene3D" id="3.80.10.10">
    <property type="entry name" value="Ribonuclease Inhibitor"/>
    <property type="match status" value="1"/>
</dbReference>
<proteinExistence type="predicted"/>
<dbReference type="SUPFAM" id="SSF81383">
    <property type="entry name" value="F-box domain"/>
    <property type="match status" value="1"/>
</dbReference>
<sequence length="306" mass="35079">MWVIKPSGTLLSQFLSSFSLVYSKRRSRSGGVREKEMAGERRWEDMEMDCLVAILQRLGLQDLTLSVPLVCRAWRKASLHPLCWRVLNLRDLDFMPWGDLTKSFMAEYRLQGFFFSGFLKLAMARGNRLVEEIMFPLLFGTSMHDLVLVSDDRCPRLKKLVLPNLSPADEADIPKLVGKWKDLEQLEMESKPSSFLEMLSEINLHCKKFSGLKLCGSIKKEDMLAIVNLLPKLKFLCLSKSYLPREQLMGMLSGCKQLQRLTVSDCIGFEADEEVKKRGSGIKIFEHEGSKLFDDFDYNSDECDPL</sequence>
<protein>
    <recommendedName>
        <fullName evidence="2">F-box domain-containing protein</fullName>
    </recommendedName>
</protein>
<gene>
    <name evidence="1" type="ORF">BHM03_00010246</name>
</gene>
<dbReference type="AlphaFoldDB" id="A0A445MCT4"/>
<dbReference type="PANTHER" id="PTHR38926:SF5">
    <property type="entry name" value="F-BOX AND LEUCINE-RICH REPEAT PROTEIN 6"/>
    <property type="match status" value="1"/>
</dbReference>
<evidence type="ECO:0000313" key="1">
    <source>
        <dbReference type="EMBL" id="RZR72082.1"/>
    </source>
</evidence>
<dbReference type="Proteomes" id="UP000290560">
    <property type="component" value="Unassembled WGS sequence"/>
</dbReference>
<evidence type="ECO:0008006" key="2">
    <source>
        <dbReference type="Google" id="ProtNLM"/>
    </source>
</evidence>
<dbReference type="EMBL" id="KV875626">
    <property type="protein sequence ID" value="RZR72082.1"/>
    <property type="molecule type" value="Genomic_DNA"/>
</dbReference>